<dbReference type="PANTHER" id="PTHR21716:SF53">
    <property type="entry name" value="PERMEASE PERM-RELATED"/>
    <property type="match status" value="1"/>
</dbReference>
<evidence type="ECO:0000313" key="10">
    <source>
        <dbReference type="Proteomes" id="UP001177160"/>
    </source>
</evidence>
<evidence type="ECO:0000256" key="4">
    <source>
        <dbReference type="ARBA" id="ARBA00022475"/>
    </source>
</evidence>
<feature type="transmembrane region" description="Helical" evidence="8">
    <location>
        <begin position="316"/>
        <end position="345"/>
    </location>
</feature>
<evidence type="ECO:0000256" key="5">
    <source>
        <dbReference type="ARBA" id="ARBA00022692"/>
    </source>
</evidence>
<evidence type="ECO:0000256" key="6">
    <source>
        <dbReference type="ARBA" id="ARBA00022989"/>
    </source>
</evidence>
<reference evidence="9" key="1">
    <citation type="submission" date="2022-09" db="EMBL/GenBank/DDBJ databases">
        <title>Novel Mycoplasma species identified in domestic and wild animals.</title>
        <authorList>
            <person name="Volokhov D.V."/>
            <person name="Furtak V.A."/>
            <person name="Zagorodnyaya T.A."/>
        </authorList>
    </citation>
    <scope>NUCLEOTIDE SEQUENCE</scope>
    <source>
        <strain evidence="9">Oakley</strain>
    </source>
</reference>
<dbReference type="RefSeq" id="WP_263608369.1">
    <property type="nucleotide sequence ID" value="NZ_JAOVQM010000003.1"/>
</dbReference>
<feature type="transmembrane region" description="Helical" evidence="8">
    <location>
        <begin position="69"/>
        <end position="91"/>
    </location>
</feature>
<keyword evidence="7 8" id="KW-0472">Membrane</keyword>
<organism evidence="9 10">
    <name type="scientific">Paracholeplasma manati</name>
    <dbReference type="NCBI Taxonomy" id="591373"/>
    <lineage>
        <taxon>Bacteria</taxon>
        <taxon>Bacillati</taxon>
        <taxon>Mycoplasmatota</taxon>
        <taxon>Mollicutes</taxon>
        <taxon>Acholeplasmatales</taxon>
        <taxon>Acholeplasmataceae</taxon>
        <taxon>Paracholeplasma</taxon>
    </lineage>
</organism>
<gene>
    <name evidence="9" type="ORF">N7548_05025</name>
</gene>
<evidence type="ECO:0000256" key="8">
    <source>
        <dbReference type="SAM" id="Phobius"/>
    </source>
</evidence>
<keyword evidence="10" id="KW-1185">Reference proteome</keyword>
<sequence>MKSKLNWRYVNILMLLLIIYMLYVLSPLWGSLFEKAILALLPIIIAFAIAFVFNPIVTTLEKRFKIPRVVAILFLYASIIGMVLLIVFVFVKPYIEDLSNITVGLGNLLIQIGDLLNIDTSSVQVSLSAMVTDIYNSIFSFFTATGEGADLVIGTIFGGAVIVIVGIIFLINFEHIKNRSKEYLLSRESQKMYLYVSQLYHDLTNYLVAEIIIAGIQFIEYAGLFLLISIFIPEYLNLALLLGVSVAVFSLIPYFGGYLSSFFMILIALSLPKPLIAAVPIGLFILIFPNLDAYLINPHIYKKQLKLNPLLSVSAILLMQAFFGLVGVVISIPVILFITITYNFYKEPIHARLKRFKESL</sequence>
<feature type="transmembrane region" description="Helical" evidence="8">
    <location>
        <begin position="275"/>
        <end position="296"/>
    </location>
</feature>
<dbReference type="EMBL" id="JAOVQM010000003">
    <property type="protein sequence ID" value="MCV2232187.1"/>
    <property type="molecule type" value="Genomic_DNA"/>
</dbReference>
<accession>A0ABT2Y6T7</accession>
<feature type="transmembrane region" description="Helical" evidence="8">
    <location>
        <begin position="36"/>
        <end position="57"/>
    </location>
</feature>
<evidence type="ECO:0000256" key="3">
    <source>
        <dbReference type="ARBA" id="ARBA00022448"/>
    </source>
</evidence>
<dbReference type="Proteomes" id="UP001177160">
    <property type="component" value="Unassembled WGS sequence"/>
</dbReference>
<feature type="transmembrane region" description="Helical" evidence="8">
    <location>
        <begin position="238"/>
        <end position="268"/>
    </location>
</feature>
<feature type="transmembrane region" description="Helical" evidence="8">
    <location>
        <begin position="151"/>
        <end position="171"/>
    </location>
</feature>
<evidence type="ECO:0000256" key="2">
    <source>
        <dbReference type="ARBA" id="ARBA00009773"/>
    </source>
</evidence>
<feature type="transmembrane region" description="Helical" evidence="8">
    <location>
        <begin position="12"/>
        <end position="30"/>
    </location>
</feature>
<keyword evidence="5 8" id="KW-0812">Transmembrane</keyword>
<keyword evidence="3" id="KW-0813">Transport</keyword>
<dbReference type="InterPro" id="IPR002549">
    <property type="entry name" value="AI-2E-like"/>
</dbReference>
<proteinExistence type="inferred from homology"/>
<evidence type="ECO:0000256" key="1">
    <source>
        <dbReference type="ARBA" id="ARBA00004651"/>
    </source>
</evidence>
<protein>
    <submittedName>
        <fullName evidence="9">AI-2E family transporter</fullName>
    </submittedName>
</protein>
<name>A0ABT2Y6T7_9MOLU</name>
<evidence type="ECO:0000256" key="7">
    <source>
        <dbReference type="ARBA" id="ARBA00023136"/>
    </source>
</evidence>
<comment type="subcellular location">
    <subcellularLocation>
        <location evidence="1">Cell membrane</location>
        <topology evidence="1">Multi-pass membrane protein</topology>
    </subcellularLocation>
</comment>
<dbReference type="Pfam" id="PF01594">
    <property type="entry name" value="AI-2E_transport"/>
    <property type="match status" value="1"/>
</dbReference>
<dbReference type="PANTHER" id="PTHR21716">
    <property type="entry name" value="TRANSMEMBRANE PROTEIN"/>
    <property type="match status" value="1"/>
</dbReference>
<keyword evidence="6 8" id="KW-1133">Transmembrane helix</keyword>
<feature type="transmembrane region" description="Helical" evidence="8">
    <location>
        <begin position="207"/>
        <end position="232"/>
    </location>
</feature>
<comment type="caution">
    <text evidence="9">The sequence shown here is derived from an EMBL/GenBank/DDBJ whole genome shotgun (WGS) entry which is preliminary data.</text>
</comment>
<keyword evidence="4" id="KW-1003">Cell membrane</keyword>
<comment type="similarity">
    <text evidence="2">Belongs to the autoinducer-2 exporter (AI-2E) (TC 2.A.86) family.</text>
</comment>
<evidence type="ECO:0000313" key="9">
    <source>
        <dbReference type="EMBL" id="MCV2232187.1"/>
    </source>
</evidence>